<keyword evidence="2" id="KW-0614">Plasmid</keyword>
<keyword evidence="3" id="KW-1185">Reference proteome</keyword>
<geneLocation type="plasmid" evidence="2 3">
    <name>punmamed2</name>
</geneLocation>
<reference evidence="2 3" key="1">
    <citation type="submission" date="2022-12" db="EMBL/GenBank/DDBJ databases">
        <title>HUAS 3-15.</title>
        <authorList>
            <person name="Mo P."/>
        </authorList>
    </citation>
    <scope>NUCLEOTIDE SEQUENCE [LARGE SCALE GENOMIC DNA]</scope>
    <source>
        <strain evidence="2 3">HUAS 3-15</strain>
        <plasmid evidence="2 3">punmamed2</plasmid>
    </source>
</reference>
<dbReference type="Proteomes" id="UP001212821">
    <property type="component" value="Plasmid punmamed2"/>
</dbReference>
<dbReference type="RefSeq" id="WP_270151609.1">
    <property type="nucleotide sequence ID" value="NZ_CP115451.1"/>
</dbReference>
<gene>
    <name evidence="2" type="ORF">O1G21_39990</name>
</gene>
<evidence type="ECO:0000313" key="2">
    <source>
        <dbReference type="EMBL" id="WBP91974.1"/>
    </source>
</evidence>
<protein>
    <submittedName>
        <fullName evidence="2">Uncharacterized protein</fullName>
    </submittedName>
</protein>
<feature type="region of interest" description="Disordered" evidence="1">
    <location>
        <begin position="132"/>
        <end position="177"/>
    </location>
</feature>
<name>A0ABY7QJ97_9ACTN</name>
<organism evidence="2 3">
    <name type="scientific">Kitasatospora cathayae</name>
    <dbReference type="NCBI Taxonomy" id="3004092"/>
    <lineage>
        <taxon>Bacteria</taxon>
        <taxon>Bacillati</taxon>
        <taxon>Actinomycetota</taxon>
        <taxon>Actinomycetes</taxon>
        <taxon>Kitasatosporales</taxon>
        <taxon>Streptomycetaceae</taxon>
        <taxon>Kitasatospora</taxon>
    </lineage>
</organism>
<dbReference type="EMBL" id="CP115451">
    <property type="protein sequence ID" value="WBP91974.1"/>
    <property type="molecule type" value="Genomic_DNA"/>
</dbReference>
<evidence type="ECO:0000313" key="3">
    <source>
        <dbReference type="Proteomes" id="UP001212821"/>
    </source>
</evidence>
<sequence length="177" mass="19863">MSTYRARSRRTYGCEPIQLSKLNPADINMCPGVQLSIVCRECHSWHRVVGKTDLKVIQHGRDNGERCPGGNRQVQADLTPERWFANLRRQELDALPAETRRAARQHYKPLPAVPGPVHLMATPRPAVEHTASERTEQWKKLQPAVKDTNDRRADPLSGAIGPIRGIEAPRTTLRPAA</sequence>
<evidence type="ECO:0000256" key="1">
    <source>
        <dbReference type="SAM" id="MobiDB-lite"/>
    </source>
</evidence>
<accession>A0ABY7QJ97</accession>
<proteinExistence type="predicted"/>